<feature type="domain" description="N-acetyltransferase" evidence="1">
    <location>
        <begin position="1"/>
        <end position="185"/>
    </location>
</feature>
<proteinExistence type="predicted"/>
<dbReference type="CDD" id="cd04301">
    <property type="entry name" value="NAT_SF"/>
    <property type="match status" value="1"/>
</dbReference>
<sequence>MIREAKKTDAQEIAELSYIIWKDMELEIVEKYSETEVVNVIQQSITEIPYRNNYQHIHIYEIENKVAGMIIAYSADKELAYEHAWADLDSAKYLTLSTNTPLPVKEAEDKTIYIESIATFPKYRGRGIAKKLMKHIIDKYEGETLSLNCDQSNHLARNFYEKMGFEVTKQKQLYGHNYDYMTYQN</sequence>
<dbReference type="PROSITE" id="PS51186">
    <property type="entry name" value="GNAT"/>
    <property type="match status" value="1"/>
</dbReference>
<keyword evidence="3" id="KW-1185">Reference proteome</keyword>
<gene>
    <name evidence="2" type="ORF">LN051_08045</name>
</gene>
<evidence type="ECO:0000313" key="2">
    <source>
        <dbReference type="EMBL" id="UEX89522.1"/>
    </source>
</evidence>
<dbReference type="EMBL" id="CP086654">
    <property type="protein sequence ID" value="UEX89522.1"/>
    <property type="molecule type" value="Genomic_DNA"/>
</dbReference>
<dbReference type="InterPro" id="IPR052829">
    <property type="entry name" value="N-acetyltransferase_domain"/>
</dbReference>
<evidence type="ECO:0000259" key="1">
    <source>
        <dbReference type="PROSITE" id="PS51186"/>
    </source>
</evidence>
<dbReference type="InterPro" id="IPR016181">
    <property type="entry name" value="Acyl_CoA_acyltransferase"/>
</dbReference>
<dbReference type="Proteomes" id="UP001197626">
    <property type="component" value="Chromosome"/>
</dbReference>
<dbReference type="Pfam" id="PF00583">
    <property type="entry name" value="Acetyltransf_1"/>
    <property type="match status" value="1"/>
</dbReference>
<dbReference type="PANTHER" id="PTHR43259:SF1">
    <property type="entry name" value="N-ACETYLTRANSFERASE DOMAIN-CONTAINING PROTEIN"/>
    <property type="match status" value="1"/>
</dbReference>
<dbReference type="Gene3D" id="3.40.630.30">
    <property type="match status" value="1"/>
</dbReference>
<protein>
    <submittedName>
        <fullName evidence="2">GNAT family N-acetyltransferase</fullName>
    </submittedName>
</protein>
<reference evidence="2 3" key="1">
    <citation type="journal article" date="2022" name="Pathogens">
        <title>Staphylococcus ratti sp. nov. Isolated from a Lab Rat.</title>
        <authorList>
            <person name="Kovarovic V."/>
            <person name="Sedlacek I."/>
            <person name="Petras P."/>
            <person name="Kralova S."/>
            <person name="Maslanova I."/>
            <person name="Svec P."/>
            <person name="Neumann-Schaal M."/>
            <person name="Botka T."/>
            <person name="Gelbicova T."/>
            <person name="Stankova E."/>
            <person name="Doskar J."/>
            <person name="Pantucek R."/>
        </authorList>
    </citation>
    <scope>NUCLEOTIDE SEQUENCE [LARGE SCALE GENOMIC DNA]</scope>
    <source>
        <strain evidence="2 3">CCM 9025</strain>
    </source>
</reference>
<dbReference type="PANTHER" id="PTHR43259">
    <property type="entry name" value="SPT10P"/>
    <property type="match status" value="1"/>
</dbReference>
<organism evidence="2 3">
    <name type="scientific">Staphylococcus ratti</name>
    <dbReference type="NCBI Taxonomy" id="2892440"/>
    <lineage>
        <taxon>Bacteria</taxon>
        <taxon>Bacillati</taxon>
        <taxon>Bacillota</taxon>
        <taxon>Bacilli</taxon>
        <taxon>Bacillales</taxon>
        <taxon>Staphylococcaceae</taxon>
        <taxon>Staphylococcus</taxon>
    </lineage>
</organism>
<dbReference type="InterPro" id="IPR000182">
    <property type="entry name" value="GNAT_dom"/>
</dbReference>
<dbReference type="SUPFAM" id="SSF55729">
    <property type="entry name" value="Acyl-CoA N-acyltransferases (Nat)"/>
    <property type="match status" value="1"/>
</dbReference>
<accession>A0ABY3PB46</accession>
<dbReference type="RefSeq" id="WP_229292030.1">
    <property type="nucleotide sequence ID" value="NZ_CP086654.1"/>
</dbReference>
<name>A0ABY3PB46_9STAP</name>
<evidence type="ECO:0000313" key="3">
    <source>
        <dbReference type="Proteomes" id="UP001197626"/>
    </source>
</evidence>